<feature type="region of interest" description="Disordered" evidence="1">
    <location>
        <begin position="1"/>
        <end position="40"/>
    </location>
</feature>
<evidence type="ECO:0000313" key="3">
    <source>
        <dbReference type="EMBL" id="KIJ61577.1"/>
    </source>
</evidence>
<dbReference type="Proteomes" id="UP000053820">
    <property type="component" value="Unassembled WGS sequence"/>
</dbReference>
<dbReference type="EMBL" id="KN839861">
    <property type="protein sequence ID" value="KIJ61577.1"/>
    <property type="molecule type" value="Genomic_DNA"/>
</dbReference>
<keyword evidence="2" id="KW-0812">Transmembrane</keyword>
<keyword evidence="2" id="KW-0472">Membrane</keyword>
<dbReference type="OrthoDB" id="2972750at2759"/>
<feature type="compositionally biased region" description="Low complexity" evidence="1">
    <location>
        <begin position="9"/>
        <end position="29"/>
    </location>
</feature>
<proteinExistence type="predicted"/>
<organism evidence="3 4">
    <name type="scientific">Hydnomerulius pinastri MD-312</name>
    <dbReference type="NCBI Taxonomy" id="994086"/>
    <lineage>
        <taxon>Eukaryota</taxon>
        <taxon>Fungi</taxon>
        <taxon>Dikarya</taxon>
        <taxon>Basidiomycota</taxon>
        <taxon>Agaricomycotina</taxon>
        <taxon>Agaricomycetes</taxon>
        <taxon>Agaricomycetidae</taxon>
        <taxon>Boletales</taxon>
        <taxon>Boletales incertae sedis</taxon>
        <taxon>Leucogyrophana</taxon>
    </lineage>
</organism>
<gene>
    <name evidence="3" type="ORF">HYDPIDRAFT_31183</name>
</gene>
<feature type="transmembrane region" description="Helical" evidence="2">
    <location>
        <begin position="48"/>
        <end position="68"/>
    </location>
</feature>
<sequence>MATTSQGYSSNLLTPTSTLQSSPSSTPTDDGSDPNGMDIFTSNGSPPLIVAFLAIGLFTVAMVAVFGWRRMSQSRGLVIRPVGPDRNSKKFLVLGEKPLLRDVWTRTASGTEADETRWENLMPFAAVLTYPPVAPAVSAPPMKHTAFSNHSPSRAMKELLSFARRFYSPVRPPPPPPPADEEMVTQSSDEEMWRQGSSMQISVTIAMPAPRAAHSETSERDLGIGGDKAELGEFCIGTMEVPWSEGG</sequence>
<evidence type="ECO:0000313" key="4">
    <source>
        <dbReference type="Proteomes" id="UP000053820"/>
    </source>
</evidence>
<name>A0A0C9WCE4_9AGAM</name>
<dbReference type="HOGENOM" id="CLU_097608_0_0_1"/>
<keyword evidence="2" id="KW-1133">Transmembrane helix</keyword>
<accession>A0A0C9WCE4</accession>
<evidence type="ECO:0000256" key="1">
    <source>
        <dbReference type="SAM" id="MobiDB-lite"/>
    </source>
</evidence>
<evidence type="ECO:0000256" key="2">
    <source>
        <dbReference type="SAM" id="Phobius"/>
    </source>
</evidence>
<keyword evidence="4" id="KW-1185">Reference proteome</keyword>
<dbReference type="AlphaFoldDB" id="A0A0C9WCE4"/>
<protein>
    <submittedName>
        <fullName evidence="3">Uncharacterized protein</fullName>
    </submittedName>
</protein>
<reference evidence="3 4" key="1">
    <citation type="submission" date="2014-04" db="EMBL/GenBank/DDBJ databases">
        <title>Evolutionary Origins and Diversification of the Mycorrhizal Mutualists.</title>
        <authorList>
            <consortium name="DOE Joint Genome Institute"/>
            <consortium name="Mycorrhizal Genomics Consortium"/>
            <person name="Kohler A."/>
            <person name="Kuo A."/>
            <person name="Nagy L.G."/>
            <person name="Floudas D."/>
            <person name="Copeland A."/>
            <person name="Barry K.W."/>
            <person name="Cichocki N."/>
            <person name="Veneault-Fourrey C."/>
            <person name="LaButti K."/>
            <person name="Lindquist E.A."/>
            <person name="Lipzen A."/>
            <person name="Lundell T."/>
            <person name="Morin E."/>
            <person name="Murat C."/>
            <person name="Riley R."/>
            <person name="Ohm R."/>
            <person name="Sun H."/>
            <person name="Tunlid A."/>
            <person name="Henrissat B."/>
            <person name="Grigoriev I.V."/>
            <person name="Hibbett D.S."/>
            <person name="Martin F."/>
        </authorList>
    </citation>
    <scope>NUCLEOTIDE SEQUENCE [LARGE SCALE GENOMIC DNA]</scope>
    <source>
        <strain evidence="3 4">MD-312</strain>
    </source>
</reference>